<evidence type="ECO:0000256" key="1">
    <source>
        <dbReference type="SAM" id="SignalP"/>
    </source>
</evidence>
<dbReference type="Proteomes" id="UP000028302">
    <property type="component" value="Unassembled WGS sequence"/>
</dbReference>
<protein>
    <submittedName>
        <fullName evidence="2">Uncharacterized protein</fullName>
    </submittedName>
</protein>
<accession>A0A084IG16</accession>
<evidence type="ECO:0000313" key="3">
    <source>
        <dbReference type="Proteomes" id="UP000028302"/>
    </source>
</evidence>
<sequence length="110" mass="11966">MTHRNLFRSIALTTGAALMGLAGANAQAHVAAGNYQTHVLPSTTRHTASIHHAQTNKHYARVAEQNSQVEAGNYQDHVVPHATRRNADQLRAGDNAVHHEVAMSDSAERR</sequence>
<dbReference type="RefSeq" id="WP_037341900.1">
    <property type="nucleotide sequence ID" value="NZ_APNK01000068.1"/>
</dbReference>
<gene>
    <name evidence="2" type="ORF">C41B8_18917</name>
</gene>
<feature type="chain" id="PRO_5001776367" evidence="1">
    <location>
        <begin position="25"/>
        <end position="110"/>
    </location>
</feature>
<feature type="signal peptide" evidence="1">
    <location>
        <begin position="1"/>
        <end position="24"/>
    </location>
</feature>
<keyword evidence="3" id="KW-1185">Reference proteome</keyword>
<name>A0A084IG16_SALHC</name>
<reference evidence="2 3" key="1">
    <citation type="submission" date="2013-03" db="EMBL/GenBank/DDBJ databases">
        <title>Salinisphaera hydrothermalis C41B8 Genome Sequencing.</title>
        <authorList>
            <person name="Li C."/>
            <person name="Lai Q."/>
            <person name="Shao Z."/>
        </authorList>
    </citation>
    <scope>NUCLEOTIDE SEQUENCE [LARGE SCALE GENOMIC DNA]</scope>
    <source>
        <strain evidence="2 3">C41B8</strain>
    </source>
</reference>
<proteinExistence type="predicted"/>
<evidence type="ECO:0000313" key="2">
    <source>
        <dbReference type="EMBL" id="KEZ75650.1"/>
    </source>
</evidence>
<dbReference type="EMBL" id="APNK01000068">
    <property type="protein sequence ID" value="KEZ75650.1"/>
    <property type="molecule type" value="Genomic_DNA"/>
</dbReference>
<organism evidence="2 3">
    <name type="scientific">Salinisphaera hydrothermalis (strain C41B8)</name>
    <dbReference type="NCBI Taxonomy" id="1304275"/>
    <lineage>
        <taxon>Bacteria</taxon>
        <taxon>Pseudomonadati</taxon>
        <taxon>Pseudomonadota</taxon>
        <taxon>Gammaproteobacteria</taxon>
        <taxon>Salinisphaerales</taxon>
        <taxon>Salinisphaeraceae</taxon>
        <taxon>Salinisphaera</taxon>
    </lineage>
</organism>
<keyword evidence="1" id="KW-0732">Signal</keyword>
<dbReference type="AlphaFoldDB" id="A0A084IG16"/>
<comment type="caution">
    <text evidence="2">The sequence shown here is derived from an EMBL/GenBank/DDBJ whole genome shotgun (WGS) entry which is preliminary data.</text>
</comment>